<gene>
    <name evidence="5" type="ORF">L798_04981</name>
</gene>
<dbReference type="Gene3D" id="3.40.1350.10">
    <property type="match status" value="1"/>
</dbReference>
<dbReference type="InterPro" id="IPR011856">
    <property type="entry name" value="tRNA_endonuc-like_dom_sf"/>
</dbReference>
<keyword evidence="5" id="KW-0378">Hydrolase</keyword>
<dbReference type="eggNOG" id="ENOG502S8YS">
    <property type="taxonomic scope" value="Eukaryota"/>
</dbReference>
<proteinExistence type="inferred from homology"/>
<evidence type="ECO:0000313" key="5">
    <source>
        <dbReference type="EMBL" id="KDR20531.1"/>
    </source>
</evidence>
<evidence type="ECO:0000256" key="3">
    <source>
        <dbReference type="SAM" id="MobiDB-lite"/>
    </source>
</evidence>
<organism evidence="5 6">
    <name type="scientific">Zootermopsis nevadensis</name>
    <name type="common">Dampwood termite</name>
    <dbReference type="NCBI Taxonomy" id="136037"/>
    <lineage>
        <taxon>Eukaryota</taxon>
        <taxon>Metazoa</taxon>
        <taxon>Ecdysozoa</taxon>
        <taxon>Arthropoda</taxon>
        <taxon>Hexapoda</taxon>
        <taxon>Insecta</taxon>
        <taxon>Pterygota</taxon>
        <taxon>Neoptera</taxon>
        <taxon>Polyneoptera</taxon>
        <taxon>Dictyoptera</taxon>
        <taxon>Blattodea</taxon>
        <taxon>Blattoidea</taxon>
        <taxon>Termitoidae</taxon>
        <taxon>Termopsidae</taxon>
        <taxon>Zootermopsis</taxon>
    </lineage>
</organism>
<dbReference type="GO" id="GO:0005634">
    <property type="term" value="C:nucleus"/>
    <property type="evidence" value="ECO:0007669"/>
    <property type="project" value="UniProtKB-ARBA"/>
</dbReference>
<dbReference type="AlphaFoldDB" id="A0A067RA98"/>
<protein>
    <submittedName>
        <fullName evidence="5">tRNA-splicing endonuclease subunit Sen15</fullName>
    </submittedName>
</protein>
<feature type="compositionally biased region" description="Polar residues" evidence="3">
    <location>
        <begin position="177"/>
        <end position="193"/>
    </location>
</feature>
<evidence type="ECO:0000256" key="1">
    <source>
        <dbReference type="ARBA" id="ARBA00006091"/>
    </source>
</evidence>
<dbReference type="InParanoid" id="A0A067RA98"/>
<feature type="region of interest" description="Disordered" evidence="3">
    <location>
        <begin position="167"/>
        <end position="230"/>
    </location>
</feature>
<evidence type="ECO:0000256" key="2">
    <source>
        <dbReference type="ARBA" id="ARBA00022694"/>
    </source>
</evidence>
<feature type="compositionally biased region" description="Basic and acidic residues" evidence="3">
    <location>
        <begin position="208"/>
        <end position="230"/>
    </location>
</feature>
<feature type="domain" description="tRNA-splicing endonuclease subunit Sen15" evidence="4">
    <location>
        <begin position="33"/>
        <end position="132"/>
    </location>
</feature>
<dbReference type="GO" id="GO:0006388">
    <property type="term" value="P:tRNA splicing, via endonucleolytic cleavage and ligation"/>
    <property type="evidence" value="ECO:0007669"/>
    <property type="project" value="InterPro"/>
</dbReference>
<dbReference type="Proteomes" id="UP000027135">
    <property type="component" value="Unassembled WGS sequence"/>
</dbReference>
<reference evidence="5 6" key="1">
    <citation type="journal article" date="2014" name="Nat. Commun.">
        <title>Molecular traces of alternative social organization in a termite genome.</title>
        <authorList>
            <person name="Terrapon N."/>
            <person name="Li C."/>
            <person name="Robertson H.M."/>
            <person name="Ji L."/>
            <person name="Meng X."/>
            <person name="Booth W."/>
            <person name="Chen Z."/>
            <person name="Childers C.P."/>
            <person name="Glastad K.M."/>
            <person name="Gokhale K."/>
            <person name="Gowin J."/>
            <person name="Gronenberg W."/>
            <person name="Hermansen R.A."/>
            <person name="Hu H."/>
            <person name="Hunt B.G."/>
            <person name="Huylmans A.K."/>
            <person name="Khalil S.M."/>
            <person name="Mitchell R.D."/>
            <person name="Munoz-Torres M.C."/>
            <person name="Mustard J.A."/>
            <person name="Pan H."/>
            <person name="Reese J.T."/>
            <person name="Scharf M.E."/>
            <person name="Sun F."/>
            <person name="Vogel H."/>
            <person name="Xiao J."/>
            <person name="Yang W."/>
            <person name="Yang Z."/>
            <person name="Yang Z."/>
            <person name="Zhou J."/>
            <person name="Zhu J."/>
            <person name="Brent C.S."/>
            <person name="Elsik C.G."/>
            <person name="Goodisman M.A."/>
            <person name="Liberles D.A."/>
            <person name="Roe R.M."/>
            <person name="Vargo E.L."/>
            <person name="Vilcinskas A."/>
            <person name="Wang J."/>
            <person name="Bornberg-Bauer E."/>
            <person name="Korb J."/>
            <person name="Zhang G."/>
            <person name="Liebig J."/>
        </authorList>
    </citation>
    <scope>NUCLEOTIDE SEQUENCE [LARGE SCALE GENOMIC DNA]</scope>
    <source>
        <tissue evidence="5">Whole organism</tissue>
    </source>
</reference>
<dbReference type="GO" id="GO:0004519">
    <property type="term" value="F:endonuclease activity"/>
    <property type="evidence" value="ECO:0007669"/>
    <property type="project" value="UniProtKB-KW"/>
</dbReference>
<dbReference type="OMA" id="LMYDTEY"/>
<keyword evidence="6" id="KW-1185">Reference proteome</keyword>
<comment type="similarity">
    <text evidence="1">Belongs to the SEN15 family.</text>
</comment>
<dbReference type="EMBL" id="KK852598">
    <property type="protein sequence ID" value="KDR20531.1"/>
    <property type="molecule type" value="Genomic_DNA"/>
</dbReference>
<dbReference type="PANTHER" id="PTHR28582:SF1">
    <property type="entry name" value="TRNA-SPLICING ENDONUCLEASE SUBUNIT SEN15"/>
    <property type="match status" value="1"/>
</dbReference>
<sequence>MNRNMADYPIHPVQQDMVNLGCRNQLSVGIAFQVYMDLCEVQAMEDVRYVYSHELDLIYLLGKTQRGPQSASRTEIFLPLSTASEITPAWIQKVQDTLCTDKDKKGITLAMKEHDSTVVYYRLTQGLVPPDSPETARRKKQHNEQKHFIEVEMRRMEHRLLDRALKARSSEEKEKFPSTSNEQVAGSSASTDHASGREESSADVNDEGAEKGRKDQEISSEQAVHKDCRR</sequence>
<dbReference type="STRING" id="136037.A0A067RA98"/>
<dbReference type="Pfam" id="PF09631">
    <property type="entry name" value="Sen15"/>
    <property type="match status" value="1"/>
</dbReference>
<dbReference type="SUPFAM" id="SSF53032">
    <property type="entry name" value="tRNA-intron endonuclease catalytic domain-like"/>
    <property type="match status" value="1"/>
</dbReference>
<keyword evidence="5" id="KW-0255">Endonuclease</keyword>
<dbReference type="PANTHER" id="PTHR28582">
    <property type="entry name" value="TRNA-SPLICING ENDONUCLEASE SUBUNIT SEN15"/>
    <property type="match status" value="1"/>
</dbReference>
<keyword evidence="5" id="KW-0540">Nuclease</keyword>
<accession>A0A067RA98</accession>
<dbReference type="InterPro" id="IPR018593">
    <property type="entry name" value="tRNA-endonuc_su_Sen15"/>
</dbReference>
<evidence type="ECO:0000313" key="6">
    <source>
        <dbReference type="Proteomes" id="UP000027135"/>
    </source>
</evidence>
<keyword evidence="2" id="KW-0819">tRNA processing</keyword>
<evidence type="ECO:0000259" key="4">
    <source>
        <dbReference type="Pfam" id="PF09631"/>
    </source>
</evidence>
<dbReference type="GO" id="GO:0003676">
    <property type="term" value="F:nucleic acid binding"/>
    <property type="evidence" value="ECO:0007669"/>
    <property type="project" value="InterPro"/>
</dbReference>
<dbReference type="InterPro" id="IPR036167">
    <property type="entry name" value="tRNA_intron_Endo_cat-like_sf"/>
</dbReference>
<name>A0A067RA98_ZOONE</name>
<feature type="compositionally biased region" description="Basic and acidic residues" evidence="3">
    <location>
        <begin position="167"/>
        <end position="176"/>
    </location>
</feature>